<dbReference type="InterPro" id="IPR003594">
    <property type="entry name" value="HATPase_dom"/>
</dbReference>
<evidence type="ECO:0000259" key="18">
    <source>
        <dbReference type="PROSITE" id="PS50894"/>
    </source>
</evidence>
<dbReference type="Proteomes" id="UP000719267">
    <property type="component" value="Unassembled WGS sequence"/>
</dbReference>
<dbReference type="PANTHER" id="PTHR43047">
    <property type="entry name" value="TWO-COMPONENT HISTIDINE PROTEIN KINASE"/>
    <property type="match status" value="1"/>
</dbReference>
<evidence type="ECO:0000256" key="13">
    <source>
        <dbReference type="PROSITE-ProRule" id="PRU00169"/>
    </source>
</evidence>
<keyword evidence="11 15" id="KW-0472">Membrane</keyword>
<feature type="modified residue" description="Phosphohistidine" evidence="12">
    <location>
        <position position="760"/>
    </location>
</feature>
<feature type="transmembrane region" description="Helical" evidence="15">
    <location>
        <begin position="12"/>
        <end position="31"/>
    </location>
</feature>
<comment type="caution">
    <text evidence="19">The sequence shown here is derived from an EMBL/GenBank/DDBJ whole genome shotgun (WGS) entry which is preliminary data.</text>
</comment>
<dbReference type="EMBL" id="JAHWDF010000001">
    <property type="protein sequence ID" value="MBW2960388.1"/>
    <property type="molecule type" value="Genomic_DNA"/>
</dbReference>
<evidence type="ECO:0000256" key="8">
    <source>
        <dbReference type="ARBA" id="ARBA00022777"/>
    </source>
</evidence>
<evidence type="ECO:0000256" key="2">
    <source>
        <dbReference type="ARBA" id="ARBA00004429"/>
    </source>
</evidence>
<reference evidence="19 20" key="1">
    <citation type="submission" date="2021-07" db="EMBL/GenBank/DDBJ databases">
        <title>Mesonia aestuariivivens sp. nov., isolated from a tidal flat.</title>
        <authorList>
            <person name="Kim Y.-O."/>
            <person name="Yoon J.-H."/>
        </authorList>
    </citation>
    <scope>NUCLEOTIDE SEQUENCE [LARGE SCALE GENOMIC DNA]</scope>
    <source>
        <strain evidence="19 20">JHPTF-M18</strain>
    </source>
</reference>
<dbReference type="InterPro" id="IPR001789">
    <property type="entry name" value="Sig_transdc_resp-reg_receiver"/>
</dbReference>
<feature type="modified residue" description="4-aspartylphosphate" evidence="13">
    <location>
        <position position="615"/>
    </location>
</feature>
<comment type="subcellular location">
    <subcellularLocation>
        <location evidence="2">Cell inner membrane</location>
        <topology evidence="2">Multi-pass membrane protein</topology>
    </subcellularLocation>
</comment>
<dbReference type="CDD" id="cd00082">
    <property type="entry name" value="HisKA"/>
    <property type="match status" value="1"/>
</dbReference>
<dbReference type="SMART" id="SM00448">
    <property type="entry name" value="REC"/>
    <property type="match status" value="1"/>
</dbReference>
<dbReference type="Pfam" id="PF02518">
    <property type="entry name" value="HATPase_c"/>
    <property type="match status" value="1"/>
</dbReference>
<dbReference type="InterPro" id="IPR003661">
    <property type="entry name" value="HisK_dim/P_dom"/>
</dbReference>
<organism evidence="19 20">
    <name type="scientific">Mesonia aestuariivivens</name>
    <dbReference type="NCBI Taxonomy" id="2796128"/>
    <lineage>
        <taxon>Bacteria</taxon>
        <taxon>Pseudomonadati</taxon>
        <taxon>Bacteroidota</taxon>
        <taxon>Flavobacteriia</taxon>
        <taxon>Flavobacteriales</taxon>
        <taxon>Flavobacteriaceae</taxon>
        <taxon>Mesonia</taxon>
    </lineage>
</organism>
<keyword evidence="8" id="KW-0418">Kinase</keyword>
<dbReference type="SMART" id="SM00387">
    <property type="entry name" value="HATPase_c"/>
    <property type="match status" value="1"/>
</dbReference>
<evidence type="ECO:0000256" key="7">
    <source>
        <dbReference type="ARBA" id="ARBA00022692"/>
    </source>
</evidence>
<proteinExistence type="predicted"/>
<evidence type="ECO:0000259" key="17">
    <source>
        <dbReference type="PROSITE" id="PS50110"/>
    </source>
</evidence>
<keyword evidence="14" id="KW-0175">Coiled coil</keyword>
<evidence type="ECO:0000256" key="6">
    <source>
        <dbReference type="ARBA" id="ARBA00022679"/>
    </source>
</evidence>
<keyword evidence="7 15" id="KW-0812">Transmembrane</keyword>
<dbReference type="SMART" id="SM00388">
    <property type="entry name" value="HisKA"/>
    <property type="match status" value="1"/>
</dbReference>
<dbReference type="RefSeq" id="WP_219038671.1">
    <property type="nucleotide sequence ID" value="NZ_JAHWDF010000001.1"/>
</dbReference>
<feature type="transmembrane region" description="Helical" evidence="15">
    <location>
        <begin position="270"/>
        <end position="290"/>
    </location>
</feature>
<evidence type="ECO:0000256" key="14">
    <source>
        <dbReference type="SAM" id="Coils"/>
    </source>
</evidence>
<sequence length="818" mass="93172">MKNTKQSITFKVLFGYILLTIFAVVTVWFIYGKVENLTKTNRIGNINNKRLILISDVVTNLYSAEGISRNIVQNQHPEKIDVFNNQLDTISVLLNSLKATYPTEDSTVVDLDSIGQLLTLKKQNLLELLNLRKKNGSENYYDRVLNELEKTNSIFEDDNYDERLKSYKPHVREVLVKYLEYAKKDNANRLTHQSADSLINTMKNVLSRLENEEIAYQNSVLSKENDLLETDQDLSIQIRKLRSQIEQEEVQKSLSQVASAQEILTETSNLIIILGVACVLTILLFVFLILKDTSRSQKYRSELEESKAYAELLLKRREQFMAAVTHDLRSPLTSIKGYSDLLLKTEISEKQQHYLEKLQKSSLYILHLVNDLLDFSKLESGKVKIEKLPFTPANLIKDSIDGIIPSEDTKNLNVELNLEASLEQAYLCDPFRIQQILMNLIGNAYKFTEKGKISIIGSLDTSSITTNKLKIVIKDTGIGISKKQEQIIFDEFSQAKSSIEKKYGGSGLGLAITKKLVNLLDGEIFLESKLGKGSTFTLLIPVENAKHTATTNSTKDIHIKDTHGRKIFILDDDPTQLALTAEIVSQAGFEFSTSNSPENALKDLKKDNYHLILSDIQMPNMNGFELIRILKKNKKFKHIPVIALSGRTEIRRKFYIEKGFTTNIIKPYEARELLIKIVKILNLPYEEINNVSLLKANKQEKTSNSTALYDLHDLKVFTDGDQESLRVLLNTFIENTQVNLQGLQQAKEEQELKKIAFTAHKMLPMFRQIKAESVISLIEKLEQQNKLNLNKSEIYLLAEKAVEKTALLLTELKKELTV</sequence>
<keyword evidence="10 15" id="KW-1133">Transmembrane helix</keyword>
<dbReference type="InterPro" id="IPR008207">
    <property type="entry name" value="Sig_transdc_His_kin_Hpt_dom"/>
</dbReference>
<dbReference type="InterPro" id="IPR005467">
    <property type="entry name" value="His_kinase_dom"/>
</dbReference>
<evidence type="ECO:0000313" key="19">
    <source>
        <dbReference type="EMBL" id="MBW2960388.1"/>
    </source>
</evidence>
<gene>
    <name evidence="19" type="ORF">KW502_01060</name>
</gene>
<evidence type="ECO:0000313" key="20">
    <source>
        <dbReference type="Proteomes" id="UP000719267"/>
    </source>
</evidence>
<evidence type="ECO:0000256" key="3">
    <source>
        <dbReference type="ARBA" id="ARBA00012438"/>
    </source>
</evidence>
<evidence type="ECO:0000259" key="16">
    <source>
        <dbReference type="PROSITE" id="PS50109"/>
    </source>
</evidence>
<keyword evidence="6" id="KW-0808">Transferase</keyword>
<keyword evidence="9" id="KW-0067">ATP-binding</keyword>
<keyword evidence="5" id="KW-0997">Cell inner membrane</keyword>
<evidence type="ECO:0000256" key="12">
    <source>
        <dbReference type="PROSITE-ProRule" id="PRU00110"/>
    </source>
</evidence>
<keyword evidence="20" id="KW-1185">Reference proteome</keyword>
<dbReference type="Pfam" id="PF00072">
    <property type="entry name" value="Response_reg"/>
    <property type="match status" value="1"/>
</dbReference>
<evidence type="ECO:0000256" key="11">
    <source>
        <dbReference type="ARBA" id="ARBA00023136"/>
    </source>
</evidence>
<feature type="coiled-coil region" evidence="14">
    <location>
        <begin position="192"/>
        <end position="251"/>
    </location>
</feature>
<evidence type="ECO:0000256" key="4">
    <source>
        <dbReference type="ARBA" id="ARBA00022475"/>
    </source>
</evidence>
<feature type="domain" description="Histidine kinase" evidence="16">
    <location>
        <begin position="323"/>
        <end position="544"/>
    </location>
</feature>
<evidence type="ECO:0000256" key="10">
    <source>
        <dbReference type="ARBA" id="ARBA00022989"/>
    </source>
</evidence>
<keyword evidence="4" id="KW-1003">Cell membrane</keyword>
<dbReference type="PROSITE" id="PS50894">
    <property type="entry name" value="HPT"/>
    <property type="match status" value="1"/>
</dbReference>
<keyword evidence="13" id="KW-0597">Phosphoprotein</keyword>
<comment type="catalytic activity">
    <reaction evidence="1">
        <text>ATP + protein L-histidine = ADP + protein N-phospho-L-histidine.</text>
        <dbReference type="EC" id="2.7.13.3"/>
    </reaction>
</comment>
<protein>
    <recommendedName>
        <fullName evidence="3">histidine kinase</fullName>
        <ecNumber evidence="3">2.7.13.3</ecNumber>
    </recommendedName>
</protein>
<dbReference type="Pfam" id="PF00512">
    <property type="entry name" value="HisKA"/>
    <property type="match status" value="1"/>
</dbReference>
<dbReference type="EC" id="2.7.13.3" evidence="3"/>
<dbReference type="CDD" id="cd16922">
    <property type="entry name" value="HATPase_EvgS-ArcB-TorS-like"/>
    <property type="match status" value="1"/>
</dbReference>
<accession>A0ABS6VZQ9</accession>
<feature type="domain" description="HPt" evidence="18">
    <location>
        <begin position="721"/>
        <end position="812"/>
    </location>
</feature>
<dbReference type="PROSITE" id="PS50109">
    <property type="entry name" value="HIS_KIN"/>
    <property type="match status" value="1"/>
</dbReference>
<evidence type="ECO:0000256" key="15">
    <source>
        <dbReference type="SAM" id="Phobius"/>
    </source>
</evidence>
<keyword evidence="9" id="KW-0547">Nucleotide-binding</keyword>
<evidence type="ECO:0000256" key="1">
    <source>
        <dbReference type="ARBA" id="ARBA00000085"/>
    </source>
</evidence>
<dbReference type="PROSITE" id="PS50110">
    <property type="entry name" value="RESPONSE_REGULATORY"/>
    <property type="match status" value="1"/>
</dbReference>
<evidence type="ECO:0000256" key="5">
    <source>
        <dbReference type="ARBA" id="ARBA00022519"/>
    </source>
</evidence>
<evidence type="ECO:0000256" key="9">
    <source>
        <dbReference type="ARBA" id="ARBA00022840"/>
    </source>
</evidence>
<feature type="domain" description="Response regulatory" evidence="17">
    <location>
        <begin position="566"/>
        <end position="681"/>
    </location>
</feature>
<name>A0ABS6VZQ9_9FLAO</name>